<dbReference type="GO" id="GO:0000287">
    <property type="term" value="F:magnesium ion binding"/>
    <property type="evidence" value="ECO:0007669"/>
    <property type="project" value="UniProtKB-UniRule"/>
</dbReference>
<dbReference type="EMBL" id="PDNW01000005">
    <property type="protein sequence ID" value="PLC50340.1"/>
    <property type="molecule type" value="Genomic_DNA"/>
</dbReference>
<keyword evidence="10 14" id="KW-0479">Metal-binding</keyword>
<dbReference type="SUPFAM" id="SSF142695">
    <property type="entry name" value="RibA-like"/>
    <property type="match status" value="1"/>
</dbReference>
<dbReference type="FunFam" id="3.90.870.10:FF:000001">
    <property type="entry name" value="Riboflavin biosynthesis protein RibBA"/>
    <property type="match status" value="1"/>
</dbReference>
<keyword evidence="13 14" id="KW-0456">Lyase</keyword>
<dbReference type="InterPro" id="IPR000422">
    <property type="entry name" value="DHBP_synthase_RibB"/>
</dbReference>
<evidence type="ECO:0000256" key="5">
    <source>
        <dbReference type="ARBA" id="ARBA00005520"/>
    </source>
</evidence>
<comment type="function">
    <text evidence="3 14">Catalyzes the conversion of D-ribulose 5-phosphate to formate and 3,4-dihydroxy-2-butanone 4-phosphate.</text>
</comment>
<evidence type="ECO:0000256" key="8">
    <source>
        <dbReference type="ARBA" id="ARBA00018836"/>
    </source>
</evidence>
<comment type="subunit">
    <text evidence="14">Homodimer.</text>
</comment>
<comment type="catalytic activity">
    <reaction evidence="1 14">
        <text>D-ribulose 5-phosphate = (2S)-2-hydroxy-3-oxobutyl phosphate + formate + H(+)</text>
        <dbReference type="Rhea" id="RHEA:18457"/>
        <dbReference type="ChEBI" id="CHEBI:15378"/>
        <dbReference type="ChEBI" id="CHEBI:15740"/>
        <dbReference type="ChEBI" id="CHEBI:58121"/>
        <dbReference type="ChEBI" id="CHEBI:58830"/>
        <dbReference type="EC" id="4.1.99.12"/>
    </reaction>
</comment>
<keyword evidence="9 14" id="KW-0686">Riboflavin biosynthesis</keyword>
<comment type="similarity">
    <text evidence="5">In the N-terminal section; belongs to the DHBP synthase family.</text>
</comment>
<feature type="binding site" evidence="14">
    <location>
        <position position="46"/>
    </location>
    <ligand>
        <name>D-ribulose 5-phosphate</name>
        <dbReference type="ChEBI" id="CHEBI:58121"/>
    </ligand>
</feature>
<dbReference type="RefSeq" id="WP_102073443.1">
    <property type="nucleotide sequence ID" value="NZ_PDNW01000005.1"/>
</dbReference>
<keyword evidence="11 14" id="KW-0460">Magnesium</keyword>
<dbReference type="GO" id="GO:0003935">
    <property type="term" value="F:GTP cyclohydrolase II activity"/>
    <property type="evidence" value="ECO:0007669"/>
    <property type="project" value="TreeGrafter"/>
</dbReference>
<evidence type="ECO:0000256" key="2">
    <source>
        <dbReference type="ARBA" id="ARBA00001936"/>
    </source>
</evidence>
<evidence type="ECO:0000259" key="15">
    <source>
        <dbReference type="Pfam" id="PF00925"/>
    </source>
</evidence>
<feature type="domain" description="GTP cyclohydrolase II" evidence="15">
    <location>
        <begin position="222"/>
        <end position="381"/>
    </location>
</feature>
<dbReference type="Gene3D" id="3.90.870.10">
    <property type="entry name" value="DHBP synthase"/>
    <property type="match status" value="1"/>
</dbReference>
<evidence type="ECO:0000256" key="9">
    <source>
        <dbReference type="ARBA" id="ARBA00022619"/>
    </source>
</evidence>
<evidence type="ECO:0000256" key="4">
    <source>
        <dbReference type="ARBA" id="ARBA00004904"/>
    </source>
</evidence>
<dbReference type="UniPathway" id="UPA00275">
    <property type="reaction ID" value="UER00399"/>
</dbReference>
<dbReference type="InterPro" id="IPR017945">
    <property type="entry name" value="DHBP_synth_RibB-like_a/b_dom"/>
</dbReference>
<dbReference type="NCBIfam" id="TIGR00506">
    <property type="entry name" value="ribB"/>
    <property type="match status" value="1"/>
</dbReference>
<evidence type="ECO:0000256" key="13">
    <source>
        <dbReference type="ARBA" id="ARBA00023239"/>
    </source>
</evidence>
<feature type="site" description="Essential for catalytic activity" evidence="14">
    <location>
        <position position="140"/>
    </location>
</feature>
<comment type="cofactor">
    <cofactor evidence="14">
        <name>Mg(2+)</name>
        <dbReference type="ChEBI" id="CHEBI:18420"/>
    </cofactor>
    <cofactor evidence="14">
        <name>Mn(2+)</name>
        <dbReference type="ChEBI" id="CHEBI:29035"/>
    </cofactor>
    <text evidence="14">Binds 2 divalent metal cations per subunit. Magnesium or manganese.</text>
</comment>
<evidence type="ECO:0000256" key="1">
    <source>
        <dbReference type="ARBA" id="ARBA00000141"/>
    </source>
</evidence>
<comment type="similarity">
    <text evidence="6">In the C-terminal section; belongs to the GTP cyclohydrolase II family.</text>
</comment>
<sequence length="389" mass="42073">MSKPSDLDINAIEACDISPVTDIVAELRAGRQVILVDEEDRENEGDLVMAAEFVTPEAINFMVTHARGLVCLTLTEERCRQLDLPLMASRNGTRFGTNFTMSIEAAEGVDTGISAADRSRTIQTAVARDAKPSDLVQPGHIFPVQAVRGGVLVRAGHTEAGCDLTALAGLTPAAVICEILKPDGTMARLPDLKLFAREHGLKIGTIADLIQYRSEHESMIERLASRRMQTPWGEFQAVAYRDLSSGAPHLALVHGTITPDAETLVRVHEPSTMLDVLFEGATSHSWSVPQALKAIVAAPSGVLIMLNCQGSPDLLFSQFESWNLSSGHEGQAVDRESRYGLLTYGIGAQIMRDLNVGQARLLARPRKMPSMAGFSLTITGYDSEPLSTQ</sequence>
<keyword evidence="17" id="KW-1185">Reference proteome</keyword>
<dbReference type="Gene3D" id="3.40.50.10990">
    <property type="entry name" value="GTP cyclohydrolase II"/>
    <property type="match status" value="1"/>
</dbReference>
<dbReference type="AlphaFoldDB" id="A0A2N4U5P6"/>
<dbReference type="OrthoDB" id="9793111at2"/>
<keyword evidence="12 14" id="KW-0464">Manganese</keyword>
<accession>A0A2N4U5P6</accession>
<feature type="binding site" evidence="14">
    <location>
        <begin position="41"/>
        <end position="42"/>
    </location>
    <ligand>
        <name>D-ribulose 5-phosphate</name>
        <dbReference type="ChEBI" id="CHEBI:58121"/>
    </ligand>
</feature>
<evidence type="ECO:0000313" key="16">
    <source>
        <dbReference type="EMBL" id="PLC50340.1"/>
    </source>
</evidence>
<evidence type="ECO:0000313" key="17">
    <source>
        <dbReference type="Proteomes" id="UP000234190"/>
    </source>
</evidence>
<dbReference type="PANTHER" id="PTHR21327:SF34">
    <property type="entry name" value="3,4-DIHYDROXY-2-BUTANONE 4-PHOSPHATE SYNTHASE"/>
    <property type="match status" value="1"/>
</dbReference>
<feature type="site" description="Essential for catalytic activity" evidence="14">
    <location>
        <position position="178"/>
    </location>
</feature>
<feature type="binding site" evidence="14">
    <location>
        <begin position="154"/>
        <end position="158"/>
    </location>
    <ligand>
        <name>D-ribulose 5-phosphate</name>
        <dbReference type="ChEBI" id="CHEBI:58121"/>
    </ligand>
</feature>
<dbReference type="PANTHER" id="PTHR21327">
    <property type="entry name" value="GTP CYCLOHYDROLASE II-RELATED"/>
    <property type="match status" value="1"/>
</dbReference>
<feature type="binding site" evidence="14">
    <location>
        <position position="42"/>
    </location>
    <ligand>
        <name>Mg(2+)</name>
        <dbReference type="ChEBI" id="CHEBI:18420"/>
        <label>1</label>
    </ligand>
</feature>
<comment type="caution">
    <text evidence="16">The sequence shown here is derived from an EMBL/GenBank/DDBJ whole genome shotgun (WGS) entry which is preliminary data.</text>
</comment>
<evidence type="ECO:0000256" key="14">
    <source>
        <dbReference type="HAMAP-Rule" id="MF_00180"/>
    </source>
</evidence>
<comment type="similarity">
    <text evidence="14">Belongs to the DHBP synthase family.</text>
</comment>
<dbReference type="GO" id="GO:0009231">
    <property type="term" value="P:riboflavin biosynthetic process"/>
    <property type="evidence" value="ECO:0007669"/>
    <property type="project" value="UniProtKB-UniRule"/>
</dbReference>
<dbReference type="Pfam" id="PF00926">
    <property type="entry name" value="DHBP_synthase"/>
    <property type="match status" value="1"/>
</dbReference>
<feature type="binding site" evidence="14">
    <location>
        <position position="42"/>
    </location>
    <ligand>
        <name>Mg(2+)</name>
        <dbReference type="ChEBI" id="CHEBI:18420"/>
        <label>2</label>
    </ligand>
</feature>
<comment type="cofactor">
    <cofactor evidence="2">
        <name>Mn(2+)</name>
        <dbReference type="ChEBI" id="CHEBI:29035"/>
    </cofactor>
</comment>
<organism evidence="16 17">
    <name type="scientific">Pollutimonas subterranea</name>
    <dbReference type="NCBI Taxonomy" id="2045210"/>
    <lineage>
        <taxon>Bacteria</taxon>
        <taxon>Pseudomonadati</taxon>
        <taxon>Pseudomonadota</taxon>
        <taxon>Betaproteobacteria</taxon>
        <taxon>Burkholderiales</taxon>
        <taxon>Alcaligenaceae</taxon>
        <taxon>Pollutimonas</taxon>
    </lineage>
</organism>
<evidence type="ECO:0000256" key="6">
    <source>
        <dbReference type="ARBA" id="ARBA00008976"/>
    </source>
</evidence>
<evidence type="ECO:0000256" key="10">
    <source>
        <dbReference type="ARBA" id="ARBA00022723"/>
    </source>
</evidence>
<evidence type="ECO:0000256" key="7">
    <source>
        <dbReference type="ARBA" id="ARBA00012153"/>
    </source>
</evidence>
<dbReference type="NCBIfam" id="NF010626">
    <property type="entry name" value="PRK14019.1"/>
    <property type="match status" value="1"/>
</dbReference>
<evidence type="ECO:0000256" key="3">
    <source>
        <dbReference type="ARBA" id="ARBA00002284"/>
    </source>
</evidence>
<gene>
    <name evidence="14 16" type="primary">ribB</name>
    <name evidence="16" type="ORF">CR159_07715</name>
</gene>
<dbReference type="InterPro" id="IPR036144">
    <property type="entry name" value="RibA-like_sf"/>
</dbReference>
<evidence type="ECO:0000256" key="12">
    <source>
        <dbReference type="ARBA" id="ARBA00023211"/>
    </source>
</evidence>
<name>A0A2N4U5P6_9BURK</name>
<reference evidence="16 17" key="1">
    <citation type="submission" date="2017-10" db="EMBL/GenBank/DDBJ databases">
        <title>Two draft genome sequences of Pusillimonas sp. strains isolated from a nitrate- and radionuclide-contaminated groundwater in Russia.</title>
        <authorList>
            <person name="Grouzdev D.S."/>
            <person name="Tourova T.P."/>
            <person name="Goeva M.A."/>
            <person name="Babich T.L."/>
            <person name="Sokolova D.S."/>
            <person name="Abdullin R."/>
            <person name="Poltaraus A.B."/>
            <person name="Toshchakov S.V."/>
            <person name="Nazina T.N."/>
        </authorList>
    </citation>
    <scope>NUCLEOTIDE SEQUENCE [LARGE SCALE GENOMIC DNA]</scope>
    <source>
        <strain evidence="16 17">JR1/69-3-13</strain>
    </source>
</reference>
<dbReference type="EC" id="4.1.99.12" evidence="7 14"/>
<dbReference type="GO" id="GO:0030145">
    <property type="term" value="F:manganese ion binding"/>
    <property type="evidence" value="ECO:0007669"/>
    <property type="project" value="UniProtKB-UniRule"/>
</dbReference>
<protein>
    <recommendedName>
        <fullName evidence="8 14">3,4-dihydroxy-2-butanone 4-phosphate synthase</fullName>
        <shortName evidence="14">DHBP synthase</shortName>
        <ecNumber evidence="7 14">4.1.99.12</ecNumber>
    </recommendedName>
</protein>
<dbReference type="SUPFAM" id="SSF55821">
    <property type="entry name" value="YrdC/RibB"/>
    <property type="match status" value="1"/>
</dbReference>
<dbReference type="GO" id="GO:0005829">
    <property type="term" value="C:cytosol"/>
    <property type="evidence" value="ECO:0007669"/>
    <property type="project" value="TreeGrafter"/>
</dbReference>
<proteinExistence type="inferred from homology"/>
<dbReference type="Pfam" id="PF00925">
    <property type="entry name" value="GTP_cyclohydro2"/>
    <property type="match status" value="1"/>
</dbReference>
<comment type="pathway">
    <text evidence="4 14">Cofactor biosynthesis; riboflavin biosynthesis; 2-hydroxy-3-oxobutyl phosphate from D-ribulose 5-phosphate: step 1/1.</text>
</comment>
<feature type="binding site" evidence="14">
    <location>
        <position position="157"/>
    </location>
    <ligand>
        <name>Mg(2+)</name>
        <dbReference type="ChEBI" id="CHEBI:18420"/>
        <label>2</label>
    </ligand>
</feature>
<dbReference type="HAMAP" id="MF_00180">
    <property type="entry name" value="RibB"/>
    <property type="match status" value="1"/>
</dbReference>
<dbReference type="Proteomes" id="UP000234190">
    <property type="component" value="Unassembled WGS sequence"/>
</dbReference>
<dbReference type="GO" id="GO:0008686">
    <property type="term" value="F:3,4-dihydroxy-2-butanone-4-phosphate synthase activity"/>
    <property type="evidence" value="ECO:0007669"/>
    <property type="project" value="UniProtKB-UniRule"/>
</dbReference>
<dbReference type="InterPro" id="IPR032677">
    <property type="entry name" value="GTP_cyclohydro_II"/>
</dbReference>
<dbReference type="PIRSF" id="PIRSF001259">
    <property type="entry name" value="RibA"/>
    <property type="match status" value="1"/>
</dbReference>
<evidence type="ECO:0000256" key="11">
    <source>
        <dbReference type="ARBA" id="ARBA00022842"/>
    </source>
</evidence>